<organism evidence="7 8">
    <name type="scientific">Clostridium kluyveri</name>
    <dbReference type="NCBI Taxonomy" id="1534"/>
    <lineage>
        <taxon>Bacteria</taxon>
        <taxon>Bacillati</taxon>
        <taxon>Bacillota</taxon>
        <taxon>Clostridia</taxon>
        <taxon>Eubacteriales</taxon>
        <taxon>Clostridiaceae</taxon>
        <taxon>Clostridium</taxon>
    </lineage>
</organism>
<evidence type="ECO:0000313" key="7">
    <source>
        <dbReference type="EMBL" id="APM40453.1"/>
    </source>
</evidence>
<protein>
    <recommendedName>
        <fullName evidence="2">ribonucleoside-diphosphate reductase</fullName>
        <ecNumber evidence="2">1.17.4.1</ecNumber>
    </recommendedName>
</protein>
<reference evidence="7 8" key="1">
    <citation type="submission" date="2016-12" db="EMBL/GenBank/DDBJ databases">
        <title>Complete genome sequence of Clostridium kluyveri JZZ isolated from the pit mud of a Chinese flavor liquor-making factory.</title>
        <authorList>
            <person name="Wang Y."/>
        </authorList>
    </citation>
    <scope>NUCLEOTIDE SEQUENCE [LARGE SCALE GENOMIC DNA]</scope>
    <source>
        <strain evidence="7 8">JZZ</strain>
    </source>
</reference>
<feature type="domain" description="TSCPD" evidence="6">
    <location>
        <begin position="3"/>
        <end position="78"/>
    </location>
</feature>
<dbReference type="InterPro" id="IPR024434">
    <property type="entry name" value="TSCPD_dom"/>
</dbReference>
<name>A0A1L5FBV3_CLOKL</name>
<dbReference type="GO" id="GO:0071897">
    <property type="term" value="P:DNA biosynthetic process"/>
    <property type="evidence" value="ECO:0007669"/>
    <property type="project" value="UniProtKB-KW"/>
</dbReference>
<comment type="similarity">
    <text evidence="1">Belongs to the ribonucleoside diphosphate reductase class-2 family.</text>
</comment>
<evidence type="ECO:0000259" key="6">
    <source>
        <dbReference type="Pfam" id="PF12637"/>
    </source>
</evidence>
<keyword evidence="3" id="KW-0237">DNA synthesis</keyword>
<dbReference type="InterPro" id="IPR023806">
    <property type="entry name" value="CHP03905"/>
</dbReference>
<dbReference type="EMBL" id="CP018335">
    <property type="protein sequence ID" value="APM40453.1"/>
    <property type="molecule type" value="Genomic_DNA"/>
</dbReference>
<evidence type="ECO:0000256" key="4">
    <source>
        <dbReference type="ARBA" id="ARBA00022741"/>
    </source>
</evidence>
<dbReference type="RefSeq" id="WP_073540048.1">
    <property type="nucleotide sequence ID" value="NZ_CP018335.1"/>
</dbReference>
<evidence type="ECO:0000313" key="8">
    <source>
        <dbReference type="Proteomes" id="UP000184604"/>
    </source>
</evidence>
<dbReference type="GO" id="GO:0000166">
    <property type="term" value="F:nucleotide binding"/>
    <property type="evidence" value="ECO:0007669"/>
    <property type="project" value="UniProtKB-KW"/>
</dbReference>
<sequence>MHSYITKGVCSRQINFDISDNKIKNVNFIGGCSGNLQGISRLVEGMDLNEAIKKLQGISCNGKGTSCPDQLATALKEFAGKN</sequence>
<dbReference type="EC" id="1.17.4.1" evidence="2"/>
<dbReference type="Pfam" id="PF12637">
    <property type="entry name" value="TSCPD"/>
    <property type="match status" value="1"/>
</dbReference>
<dbReference type="OrthoDB" id="9801525at2"/>
<comment type="catalytic activity">
    <reaction evidence="5">
        <text>a 2'-deoxyribonucleoside 5'-diphosphate + [thioredoxin]-disulfide + H2O = a ribonucleoside 5'-diphosphate + [thioredoxin]-dithiol</text>
        <dbReference type="Rhea" id="RHEA:23252"/>
        <dbReference type="Rhea" id="RHEA-COMP:10698"/>
        <dbReference type="Rhea" id="RHEA-COMP:10700"/>
        <dbReference type="ChEBI" id="CHEBI:15377"/>
        <dbReference type="ChEBI" id="CHEBI:29950"/>
        <dbReference type="ChEBI" id="CHEBI:50058"/>
        <dbReference type="ChEBI" id="CHEBI:57930"/>
        <dbReference type="ChEBI" id="CHEBI:73316"/>
        <dbReference type="EC" id="1.17.4.1"/>
    </reaction>
</comment>
<evidence type="ECO:0000256" key="1">
    <source>
        <dbReference type="ARBA" id="ARBA00007405"/>
    </source>
</evidence>
<dbReference type="GO" id="GO:0004748">
    <property type="term" value="F:ribonucleoside-diphosphate reductase activity, thioredoxin disulfide as acceptor"/>
    <property type="evidence" value="ECO:0007669"/>
    <property type="project" value="UniProtKB-EC"/>
</dbReference>
<keyword evidence="4" id="KW-0547">Nucleotide-binding</keyword>
<dbReference type="Proteomes" id="UP000184604">
    <property type="component" value="Chromosome"/>
</dbReference>
<proteinExistence type="inferred from homology"/>
<evidence type="ECO:0000256" key="3">
    <source>
        <dbReference type="ARBA" id="ARBA00022634"/>
    </source>
</evidence>
<dbReference type="AlphaFoldDB" id="A0A1L5FBV3"/>
<dbReference type="NCBIfam" id="TIGR03905">
    <property type="entry name" value="TIGR03905_4_Cys"/>
    <property type="match status" value="1"/>
</dbReference>
<gene>
    <name evidence="7" type="ORF">BS101_17790</name>
</gene>
<evidence type="ECO:0000256" key="5">
    <source>
        <dbReference type="ARBA" id="ARBA00047754"/>
    </source>
</evidence>
<accession>A0A1L5FBV3</accession>
<evidence type="ECO:0000256" key="2">
    <source>
        <dbReference type="ARBA" id="ARBA00012274"/>
    </source>
</evidence>